<organism evidence="5">
    <name type="scientific">Neisseria gonorrhoeae</name>
    <dbReference type="NCBI Taxonomy" id="485"/>
    <lineage>
        <taxon>Bacteria</taxon>
        <taxon>Pseudomonadati</taxon>
        <taxon>Pseudomonadota</taxon>
        <taxon>Betaproteobacteria</taxon>
        <taxon>Neisseriales</taxon>
        <taxon>Neisseriaceae</taxon>
        <taxon>Neisseria</taxon>
    </lineage>
</organism>
<dbReference type="InterPro" id="IPR000184">
    <property type="entry name" value="Bac_surfAg_D15"/>
</dbReference>
<proteinExistence type="predicted"/>
<protein>
    <submittedName>
        <fullName evidence="5">Outer-membrane protein assembly factor Omp85</fullName>
    </submittedName>
</protein>
<dbReference type="AlphaFoldDB" id="A0A379B1K7"/>
<sequence length="82" mass="9008">MWDGRTYTAAENGNNKSVYSENAHKSTFTNELRYSAGGAVTWLSPLGPMKFSYAYPLKKNRKTKSNASNSSSARRSNPANAV</sequence>
<evidence type="ECO:0000256" key="2">
    <source>
        <dbReference type="ARBA" id="ARBA00023136"/>
    </source>
</evidence>
<dbReference type="Gene3D" id="2.40.160.50">
    <property type="entry name" value="membrane protein fhac: a member of the omp85/tpsb transporter family"/>
    <property type="match status" value="1"/>
</dbReference>
<comment type="subcellular location">
    <subcellularLocation>
        <location evidence="1">Membrane</location>
    </subcellularLocation>
</comment>
<reference evidence="5" key="1">
    <citation type="submission" date="2018-06" db="EMBL/GenBank/DDBJ databases">
        <authorList>
            <consortium name="Pathogen Informatics"/>
            <person name="Doyle S."/>
        </authorList>
    </citation>
    <scope>NUCLEOTIDE SEQUENCE [LARGE SCALE GENOMIC DNA]</scope>
    <source>
        <strain evidence="5">NCTC11421</strain>
    </source>
</reference>
<evidence type="ECO:0000256" key="3">
    <source>
        <dbReference type="SAM" id="MobiDB-lite"/>
    </source>
</evidence>
<feature type="region of interest" description="Disordered" evidence="3">
    <location>
        <begin position="60"/>
        <end position="82"/>
    </location>
</feature>
<dbReference type="GO" id="GO:0019867">
    <property type="term" value="C:outer membrane"/>
    <property type="evidence" value="ECO:0007669"/>
    <property type="project" value="InterPro"/>
</dbReference>
<dbReference type="SMR" id="A0A379B1K7"/>
<feature type="domain" description="Bacterial surface antigen (D15)" evidence="4">
    <location>
        <begin position="17"/>
        <end position="64"/>
    </location>
</feature>
<evidence type="ECO:0000256" key="1">
    <source>
        <dbReference type="ARBA" id="ARBA00004370"/>
    </source>
</evidence>
<accession>A0A379B1K7</accession>
<feature type="compositionally biased region" description="Low complexity" evidence="3">
    <location>
        <begin position="65"/>
        <end position="82"/>
    </location>
</feature>
<evidence type="ECO:0000259" key="4">
    <source>
        <dbReference type="Pfam" id="PF01103"/>
    </source>
</evidence>
<gene>
    <name evidence="5" type="primary">omp_1</name>
    <name evidence="5" type="ORF">NCTC11421_03599</name>
</gene>
<keyword evidence="2" id="KW-0472">Membrane</keyword>
<evidence type="ECO:0000313" key="5">
    <source>
        <dbReference type="EMBL" id="SUB32169.1"/>
    </source>
</evidence>
<dbReference type="Pfam" id="PF01103">
    <property type="entry name" value="Omp85"/>
    <property type="match status" value="1"/>
</dbReference>
<name>A0A379B1K7_NEIGO</name>
<dbReference type="EMBL" id="UGRI01000002">
    <property type="protein sequence ID" value="SUB32169.1"/>
    <property type="molecule type" value="Genomic_DNA"/>
</dbReference>